<comment type="caution">
    <text evidence="3">The sequence shown here is derived from an EMBL/GenBank/DDBJ whole genome shotgun (WGS) entry which is preliminary data.</text>
</comment>
<reference evidence="3 4" key="1">
    <citation type="submission" date="2017-02" db="EMBL/GenBank/DDBJ databases">
        <title>Draft genome sequence of Moraxella pluranimalium CCUG 54913T type strain.</title>
        <authorList>
            <person name="Salva-Serra F."/>
            <person name="Engstrom-Jakobsson H."/>
            <person name="Thorell K."/>
            <person name="Jaen-Luchoro D."/>
            <person name="Gonzales-Siles L."/>
            <person name="Karlsson R."/>
            <person name="Yazdan S."/>
            <person name="Boulund F."/>
            <person name="Johnning A."/>
            <person name="Engstrand L."/>
            <person name="Kristiansson E."/>
            <person name="Moore E."/>
        </authorList>
    </citation>
    <scope>NUCLEOTIDE SEQUENCE [LARGE SCALE GENOMIC DNA]</scope>
    <source>
        <strain evidence="3 4">CCUG 54913</strain>
    </source>
</reference>
<keyword evidence="2" id="KW-0732">Signal</keyword>
<dbReference type="STRING" id="470453.B0680_00525"/>
<evidence type="ECO:0000256" key="1">
    <source>
        <dbReference type="SAM" id="MobiDB-lite"/>
    </source>
</evidence>
<evidence type="ECO:0000313" key="3">
    <source>
        <dbReference type="EMBL" id="OOS26303.1"/>
    </source>
</evidence>
<evidence type="ECO:0008006" key="5">
    <source>
        <dbReference type="Google" id="ProtNLM"/>
    </source>
</evidence>
<dbReference type="PROSITE" id="PS51257">
    <property type="entry name" value="PROKAR_LIPOPROTEIN"/>
    <property type="match status" value="1"/>
</dbReference>
<feature type="chain" id="PRO_5012820429" description="Lipoprotein" evidence="2">
    <location>
        <begin position="20"/>
        <end position="116"/>
    </location>
</feature>
<dbReference type="Proteomes" id="UP000189800">
    <property type="component" value="Unassembled WGS sequence"/>
</dbReference>
<dbReference type="EMBL" id="MUYU01000002">
    <property type="protein sequence ID" value="OOS26303.1"/>
    <property type="molecule type" value="Genomic_DNA"/>
</dbReference>
<evidence type="ECO:0000313" key="4">
    <source>
        <dbReference type="Proteomes" id="UP000189800"/>
    </source>
</evidence>
<proteinExistence type="predicted"/>
<name>A0A1T0CVD5_9GAMM</name>
<organism evidence="3 4">
    <name type="scientific">Moraxella pluranimalium</name>
    <dbReference type="NCBI Taxonomy" id="470453"/>
    <lineage>
        <taxon>Bacteria</taxon>
        <taxon>Pseudomonadati</taxon>
        <taxon>Pseudomonadota</taxon>
        <taxon>Gammaproteobacteria</taxon>
        <taxon>Moraxellales</taxon>
        <taxon>Moraxellaceae</taxon>
        <taxon>Moraxella</taxon>
    </lineage>
</organism>
<protein>
    <recommendedName>
        <fullName evidence="5">Lipoprotein</fullName>
    </recommendedName>
</protein>
<keyword evidence="4" id="KW-1185">Reference proteome</keyword>
<feature type="region of interest" description="Disordered" evidence="1">
    <location>
        <begin position="82"/>
        <end position="116"/>
    </location>
</feature>
<evidence type="ECO:0000256" key="2">
    <source>
        <dbReference type="SAM" id="SignalP"/>
    </source>
</evidence>
<feature type="signal peptide" evidence="2">
    <location>
        <begin position="1"/>
        <end position="19"/>
    </location>
</feature>
<dbReference type="AlphaFoldDB" id="A0A1T0CVD5"/>
<feature type="compositionally biased region" description="Basic and acidic residues" evidence="1">
    <location>
        <begin position="82"/>
        <end position="93"/>
    </location>
</feature>
<gene>
    <name evidence="3" type="ORF">B0680_00525</name>
</gene>
<sequence length="116" mass="12584">MLKKLSMLALMSVAMVGCASTNKGVPFSQTKTGAYVLGHGYTCGDSPRCKESGLVNGGVFGELPRASLEEVLAKYPPEMHADIIKNSQESDARRARRAKEKAEREAAEQAKQQQNK</sequence>
<accession>A0A1T0CVD5</accession>
<dbReference type="RefSeq" id="WP_078253102.1">
    <property type="nucleotide sequence ID" value="NZ_MUYU01000002.1"/>
</dbReference>